<sequence length="76" mass="8444">MPPRLGAIRYETVSYWKIFARLLADGRRRGPGRGPGEGAREKVVKATARGIRAHFRPGRSRASMGLVRGRRQGASR</sequence>
<gene>
    <name evidence="2" type="ORF">GCM10009680_80460</name>
</gene>
<evidence type="ECO:0000256" key="1">
    <source>
        <dbReference type="SAM" id="MobiDB-lite"/>
    </source>
</evidence>
<reference evidence="3" key="1">
    <citation type="journal article" date="2019" name="Int. J. Syst. Evol. Microbiol.">
        <title>The Global Catalogue of Microorganisms (GCM) 10K type strain sequencing project: providing services to taxonomists for standard genome sequencing and annotation.</title>
        <authorList>
            <consortium name="The Broad Institute Genomics Platform"/>
            <consortium name="The Broad Institute Genome Sequencing Center for Infectious Disease"/>
            <person name="Wu L."/>
            <person name="Ma J."/>
        </authorList>
    </citation>
    <scope>NUCLEOTIDE SEQUENCE [LARGE SCALE GENOMIC DNA]</scope>
    <source>
        <strain evidence="3">JCM 13244</strain>
    </source>
</reference>
<proteinExistence type="predicted"/>
<feature type="region of interest" description="Disordered" evidence="1">
    <location>
        <begin position="56"/>
        <end position="76"/>
    </location>
</feature>
<keyword evidence="3" id="KW-1185">Reference proteome</keyword>
<accession>A0ABP4VLD1</accession>
<organism evidence="2 3">
    <name type="scientific">Streptomyces yatensis</name>
    <dbReference type="NCBI Taxonomy" id="155177"/>
    <lineage>
        <taxon>Bacteria</taxon>
        <taxon>Bacillati</taxon>
        <taxon>Actinomycetota</taxon>
        <taxon>Actinomycetes</taxon>
        <taxon>Kitasatosporales</taxon>
        <taxon>Streptomycetaceae</taxon>
        <taxon>Streptomyces</taxon>
        <taxon>Streptomyces violaceusniger group</taxon>
    </lineage>
</organism>
<name>A0ABP4VLD1_9ACTN</name>
<protein>
    <recommendedName>
        <fullName evidence="4">Transposase</fullName>
    </recommendedName>
</protein>
<evidence type="ECO:0000313" key="3">
    <source>
        <dbReference type="Proteomes" id="UP001499947"/>
    </source>
</evidence>
<evidence type="ECO:0008006" key="4">
    <source>
        <dbReference type="Google" id="ProtNLM"/>
    </source>
</evidence>
<comment type="caution">
    <text evidence="2">The sequence shown here is derived from an EMBL/GenBank/DDBJ whole genome shotgun (WGS) entry which is preliminary data.</text>
</comment>
<evidence type="ECO:0000313" key="2">
    <source>
        <dbReference type="EMBL" id="GAA1726975.1"/>
    </source>
</evidence>
<dbReference type="Proteomes" id="UP001499947">
    <property type="component" value="Unassembled WGS sequence"/>
</dbReference>
<dbReference type="EMBL" id="BAAALR010000115">
    <property type="protein sequence ID" value="GAA1726975.1"/>
    <property type="molecule type" value="Genomic_DNA"/>
</dbReference>